<dbReference type="PANTHER" id="PTHR33649:SF19">
    <property type="entry name" value="PAR1-RELATED"/>
    <property type="match status" value="1"/>
</dbReference>
<dbReference type="AlphaFoldDB" id="A0A251UBP1"/>
<dbReference type="OrthoDB" id="772928at2759"/>
<accession>A0A251UBP1</accession>
<keyword evidence="2" id="KW-0732">Signal</keyword>
<feature type="region of interest" description="Disordered" evidence="1">
    <location>
        <begin position="154"/>
        <end position="173"/>
    </location>
</feature>
<dbReference type="Proteomes" id="UP000215914">
    <property type="component" value="Chromosome 8"/>
</dbReference>
<dbReference type="EMBL" id="CM007897">
    <property type="protein sequence ID" value="OTG19701.1"/>
    <property type="molecule type" value="Genomic_DNA"/>
</dbReference>
<protein>
    <submittedName>
        <fullName evidence="4">Putative PAR1</fullName>
    </submittedName>
</protein>
<gene>
    <name evidence="4" type="ORF">HannXRQ_Chr08g0237031</name>
    <name evidence="3" type="ORF">HanXRQr2_Chr08g0361191</name>
</gene>
<dbReference type="PANTHER" id="PTHR33649">
    <property type="entry name" value="PAR1 PROTEIN"/>
    <property type="match status" value="1"/>
</dbReference>
<name>A0A251UBP1_HELAN</name>
<reference evidence="4" key="2">
    <citation type="submission" date="2017-02" db="EMBL/GenBank/DDBJ databases">
        <title>Sunflower complete genome.</title>
        <authorList>
            <person name="Langlade N."/>
            <person name="Munos S."/>
        </authorList>
    </citation>
    <scope>NUCLEOTIDE SEQUENCE [LARGE SCALE GENOMIC DNA]</scope>
    <source>
        <tissue evidence="4">Leaves</tissue>
    </source>
</reference>
<evidence type="ECO:0000256" key="1">
    <source>
        <dbReference type="SAM" id="MobiDB-lite"/>
    </source>
</evidence>
<feature type="compositionally biased region" description="Low complexity" evidence="1">
    <location>
        <begin position="154"/>
        <end position="164"/>
    </location>
</feature>
<evidence type="ECO:0000313" key="4">
    <source>
        <dbReference type="EMBL" id="OTG19701.1"/>
    </source>
</evidence>
<dbReference type="Gramene" id="mRNA:HanXRQr2_Chr08g0361191">
    <property type="protein sequence ID" value="mRNA:HanXRQr2_Chr08g0361191"/>
    <property type="gene ID" value="HanXRQr2_Chr08g0361191"/>
</dbReference>
<dbReference type="STRING" id="4232.A0A251UBP1"/>
<feature type="signal peptide" evidence="2">
    <location>
        <begin position="1"/>
        <end position="18"/>
    </location>
</feature>
<dbReference type="EMBL" id="MNCJ02000323">
    <property type="protein sequence ID" value="KAF5797231.1"/>
    <property type="molecule type" value="Genomic_DNA"/>
</dbReference>
<organism evidence="4 5">
    <name type="scientific">Helianthus annuus</name>
    <name type="common">Common sunflower</name>
    <dbReference type="NCBI Taxonomy" id="4232"/>
    <lineage>
        <taxon>Eukaryota</taxon>
        <taxon>Viridiplantae</taxon>
        <taxon>Streptophyta</taxon>
        <taxon>Embryophyta</taxon>
        <taxon>Tracheophyta</taxon>
        <taxon>Spermatophyta</taxon>
        <taxon>Magnoliopsida</taxon>
        <taxon>eudicotyledons</taxon>
        <taxon>Gunneridae</taxon>
        <taxon>Pentapetalae</taxon>
        <taxon>asterids</taxon>
        <taxon>campanulids</taxon>
        <taxon>Asterales</taxon>
        <taxon>Asteraceae</taxon>
        <taxon>Asteroideae</taxon>
        <taxon>Heliantheae alliance</taxon>
        <taxon>Heliantheae</taxon>
        <taxon>Helianthus</taxon>
    </lineage>
</organism>
<dbReference type="OMA" id="NCANIVD"/>
<reference evidence="3 5" key="1">
    <citation type="journal article" date="2017" name="Nature">
        <title>The sunflower genome provides insights into oil metabolism, flowering and Asterid evolution.</title>
        <authorList>
            <person name="Badouin H."/>
            <person name="Gouzy J."/>
            <person name="Grassa C.J."/>
            <person name="Murat F."/>
            <person name="Staton S.E."/>
            <person name="Cottret L."/>
            <person name="Lelandais-Briere C."/>
            <person name="Owens G.L."/>
            <person name="Carrere S."/>
            <person name="Mayjonade B."/>
            <person name="Legrand L."/>
            <person name="Gill N."/>
            <person name="Kane N.C."/>
            <person name="Bowers J.E."/>
            <person name="Hubner S."/>
            <person name="Bellec A."/>
            <person name="Berard A."/>
            <person name="Berges H."/>
            <person name="Blanchet N."/>
            <person name="Boniface M.C."/>
            <person name="Brunel D."/>
            <person name="Catrice O."/>
            <person name="Chaidir N."/>
            <person name="Claudel C."/>
            <person name="Donnadieu C."/>
            <person name="Faraut T."/>
            <person name="Fievet G."/>
            <person name="Helmstetter N."/>
            <person name="King M."/>
            <person name="Knapp S.J."/>
            <person name="Lai Z."/>
            <person name="Le Paslier M.C."/>
            <person name="Lippi Y."/>
            <person name="Lorenzon L."/>
            <person name="Mandel J.R."/>
            <person name="Marage G."/>
            <person name="Marchand G."/>
            <person name="Marquand E."/>
            <person name="Bret-Mestries E."/>
            <person name="Morien E."/>
            <person name="Nambeesan S."/>
            <person name="Nguyen T."/>
            <person name="Pegot-Espagnet P."/>
            <person name="Pouilly N."/>
            <person name="Raftis F."/>
            <person name="Sallet E."/>
            <person name="Schiex T."/>
            <person name="Thomas J."/>
            <person name="Vandecasteele C."/>
            <person name="Vares D."/>
            <person name="Vear F."/>
            <person name="Vautrin S."/>
            <person name="Crespi M."/>
            <person name="Mangin B."/>
            <person name="Burke J.M."/>
            <person name="Salse J."/>
            <person name="Munos S."/>
            <person name="Vincourt P."/>
            <person name="Rieseberg L.H."/>
            <person name="Langlade N.B."/>
        </authorList>
    </citation>
    <scope>NUCLEOTIDE SEQUENCE [LARGE SCALE GENOMIC DNA]</scope>
    <source>
        <strain evidence="5">cv. SF193</strain>
        <tissue evidence="3">Leaves</tissue>
    </source>
</reference>
<reference evidence="3" key="3">
    <citation type="submission" date="2020-06" db="EMBL/GenBank/DDBJ databases">
        <title>Helianthus annuus Genome sequencing and assembly Release 2.</title>
        <authorList>
            <person name="Gouzy J."/>
            <person name="Langlade N."/>
            <person name="Munos S."/>
        </authorList>
    </citation>
    <scope>NUCLEOTIDE SEQUENCE</scope>
    <source>
        <tissue evidence="3">Leaves</tissue>
    </source>
</reference>
<evidence type="ECO:0000256" key="2">
    <source>
        <dbReference type="SAM" id="SignalP"/>
    </source>
</evidence>
<keyword evidence="5" id="KW-1185">Reference proteome</keyword>
<feature type="chain" id="PRO_5013146206" evidence="2">
    <location>
        <begin position="19"/>
        <end position="173"/>
    </location>
</feature>
<sequence length="173" mass="18740">MAFILLLLLSFLLHGTQAEIICEDLPIGLCTFSIASSGKRCVLEKNVRDNGNMDYQCDTSEIIVKDMNEWIESDECLNACGLHRKTVGISSDSLLEPHFLARLCSDSCYKNCPNIVDLYHNLAIGEGVFLANLCEVSSKMPRRVMTQFLSSGAASASGPVSATAYGPEAPASI</sequence>
<dbReference type="Pfam" id="PF06521">
    <property type="entry name" value="PAR1"/>
    <property type="match status" value="1"/>
</dbReference>
<proteinExistence type="predicted"/>
<evidence type="ECO:0000313" key="3">
    <source>
        <dbReference type="EMBL" id="KAF5797231.1"/>
    </source>
</evidence>
<evidence type="ECO:0000313" key="5">
    <source>
        <dbReference type="Proteomes" id="UP000215914"/>
    </source>
</evidence>
<dbReference type="InterPro" id="IPR009489">
    <property type="entry name" value="PAR1"/>
</dbReference>
<dbReference type="InParanoid" id="A0A251UBP1"/>